<dbReference type="GO" id="GO:0042025">
    <property type="term" value="C:host cell nucleus"/>
    <property type="evidence" value="ECO:0007669"/>
    <property type="project" value="UniProtKB-SubCell"/>
</dbReference>
<dbReference type="InterPro" id="IPR043502">
    <property type="entry name" value="DNA/RNA_pol_sf"/>
</dbReference>
<evidence type="ECO:0000256" key="15">
    <source>
        <dbReference type="RuleBase" id="RU000442"/>
    </source>
</evidence>
<evidence type="ECO:0000313" key="18">
    <source>
        <dbReference type="EMBL" id="UZF96918.1"/>
    </source>
</evidence>
<feature type="compositionally biased region" description="Polar residues" evidence="16">
    <location>
        <begin position="19"/>
        <end position="29"/>
    </location>
</feature>
<comment type="miscellaneous">
    <text evidence="13">This DNA polymerase requires a protein as a primer.</text>
</comment>
<keyword evidence="7 13" id="KW-0235">DNA replication</keyword>
<evidence type="ECO:0000256" key="4">
    <source>
        <dbReference type="ARBA" id="ARBA00022562"/>
    </source>
</evidence>
<evidence type="ECO:0000256" key="1">
    <source>
        <dbReference type="ARBA" id="ARBA00003123"/>
    </source>
</evidence>
<feature type="compositionally biased region" description="Low complexity" evidence="16">
    <location>
        <begin position="30"/>
        <end position="41"/>
    </location>
</feature>
<dbReference type="Proteomes" id="UP001164955">
    <property type="component" value="Segment"/>
</dbReference>
<evidence type="ECO:0000259" key="17">
    <source>
        <dbReference type="Pfam" id="PF03175"/>
    </source>
</evidence>
<sequence length="1122" mass="128882">MALIQANRSSGFHSEPGDSGNQQTSYSDGNKSTSKQSNSSSIKRRNRPRGTIIALRSTLSLKGMYEDQPIEIKYFKQLEQALTNIFSLHLVSLPSSLLQLKPSNLFDTMSIIRPTFVNTWTFAKGVFKKQTRQYNSGLSFGLEFLIKSKQLYLIKGVENTLKCVDCGSYYKTIHTCNVRRRDFYFQHINSQTNQWWKEISFFPIGSYTEVSRLYVTYDVETYTWHGQFGKQLVPFMLVYKIHGNDPTLVELACDLARKTGWSPWKDSTDVFFLLNPQRRAIGSQFKKFRDDLQRILTELLWNNVLEQNPHLKTDPLHEINAEQLAALKITGKPKFYELYIIGHNINGFDEIVLAAQTLNNKSDILPVFKIMRNFMPRNGKILFNDITFALPNPTYNKQPNFNRWEQGICSHHDMQWQYVKVMVRDTFALTHTSLQNAAKAYALPVEKGSCPYKAVNEFYMFGSYLKDADGFPAQQYWKDESEYRQSKLLWKKKECAYDIVEETLHYCVKDVLVTSELVKKLFASYQKFVAESVNLPLSNFNVFQRPTISSNSQAIFKQILYRAEQPKKKTCKHAILAPSEEMYEYVRQSIRGGRCYPTVLGIFTEPIYVYDICGMYASALTHPLPYGRPLNPVERNAAIQIWQVKLQNVKIMNYFDEELKPGIFTIDADPPDENMLDVLPPFCSKKGGRLCWTNESLRGEIATSIDIITLHNRGWKVTILTDDKTTVFPTWKCIAREYVQLNIQAKERADLEKNQTLRSIAKLLSNALYGSFATKLDNKLTVFSDQMDTSHVQGIAKGNYTVKATAFVETDNLSAEILPQLVVAYSPSKENADNEISETFCPFYSHENHVTYTYKPITFLETSDEDICLQTLEKNTPYITNLRYPSHIAAFVLAWTRAFTSEWAQILYSEDYGTPLDKRVLKAVYGDTDSLFLTERGRILMETKGKKHLKKYSSKLVFDPEMPELTWLAECETTCELCHQDGFSSESIFLAPKLYALKNVTCKTCGHVGKGKLRAKGHATNELSFEILNACYQCDVQQGSEKFQTSRTTLKRTLNTMQAAAHPFSITETTLTRTLRPWKDKTLHALDQNKLVPYSNSNPNPRNTEICWTELPWNTYTNFGTN</sequence>
<protein>
    <recommendedName>
        <fullName evidence="13 14">DNA polymerase</fullName>
        <ecNumber evidence="13 14">2.7.7.7</ecNumber>
    </recommendedName>
</protein>
<dbReference type="InterPro" id="IPR014382">
    <property type="entry name" value="DNA-dir_DNA_pol_B_adenovir"/>
</dbReference>
<feature type="domain" description="DNA-directed DNA polymerase family B mitochondria/virus" evidence="17">
    <location>
        <begin position="370"/>
        <end position="834"/>
    </location>
</feature>
<gene>
    <name evidence="13" type="primary">POL</name>
</gene>
<dbReference type="Gene3D" id="3.90.1600.10">
    <property type="entry name" value="Palm domain of DNA polymerase"/>
    <property type="match status" value="1"/>
</dbReference>
<dbReference type="EMBL" id="ON217544">
    <property type="protein sequence ID" value="UZF96918.1"/>
    <property type="molecule type" value="Genomic_DNA"/>
</dbReference>
<evidence type="ECO:0000256" key="6">
    <source>
        <dbReference type="ARBA" id="ARBA00022695"/>
    </source>
</evidence>
<dbReference type="GO" id="GO:0006261">
    <property type="term" value="P:DNA-templated DNA replication"/>
    <property type="evidence" value="ECO:0007669"/>
    <property type="project" value="UniProtKB-UniRule"/>
</dbReference>
<dbReference type="InterPro" id="IPR023211">
    <property type="entry name" value="DNA_pol_palm_dom_sf"/>
</dbReference>
<reference evidence="18" key="1">
    <citation type="submission" date="2022-04" db="EMBL/GenBank/DDBJ databases">
        <title>Complete genome sequence analysis of bovine adenovirus 10, the only representative of species Bovine mastadenovirus C.</title>
        <authorList>
            <person name="Vidovszky M.Z."/>
            <person name="Podgorski I.I."/>
            <person name="Kovacs E.R."/>
            <person name="Harrach B."/>
            <person name="Benko M."/>
        </authorList>
    </citation>
    <scope>NUCLEOTIDE SEQUENCE</scope>
    <source>
        <strain evidence="18">Belfast 1</strain>
    </source>
</reference>
<accession>A0A9X9PHK9</accession>
<dbReference type="SUPFAM" id="SSF56672">
    <property type="entry name" value="DNA/RNA polymerases"/>
    <property type="match status" value="1"/>
</dbReference>
<comment type="subcellular location">
    <subcellularLocation>
        <location evidence="2 13">Host nucleus</location>
    </subcellularLocation>
</comment>
<dbReference type="PANTHER" id="PTHR33568">
    <property type="entry name" value="DNA POLYMERASE"/>
    <property type="match status" value="1"/>
</dbReference>
<evidence type="ECO:0000256" key="9">
    <source>
        <dbReference type="ARBA" id="ARBA00023109"/>
    </source>
</evidence>
<evidence type="ECO:0000256" key="5">
    <source>
        <dbReference type="ARBA" id="ARBA00022679"/>
    </source>
</evidence>
<keyword evidence="19" id="KW-1185">Reference proteome</keyword>
<evidence type="ECO:0000256" key="12">
    <source>
        <dbReference type="ARBA" id="ARBA00049244"/>
    </source>
</evidence>
<dbReference type="GO" id="GO:0008408">
    <property type="term" value="F:3'-5' exonuclease activity"/>
    <property type="evidence" value="ECO:0007669"/>
    <property type="project" value="UniProtKB-UniRule"/>
</dbReference>
<keyword evidence="4 13" id="KW-1048">Host nucleus</keyword>
<evidence type="ECO:0000256" key="2">
    <source>
        <dbReference type="ARBA" id="ARBA00004147"/>
    </source>
</evidence>
<dbReference type="PROSITE" id="PS00116">
    <property type="entry name" value="DNA_POLYMERASE_B"/>
    <property type="match status" value="1"/>
</dbReference>
<evidence type="ECO:0000313" key="19">
    <source>
        <dbReference type="Proteomes" id="UP001164955"/>
    </source>
</evidence>
<dbReference type="GO" id="GO:0003887">
    <property type="term" value="F:DNA-directed DNA polymerase activity"/>
    <property type="evidence" value="ECO:0007669"/>
    <property type="project" value="UniProtKB-UniRule"/>
</dbReference>
<comment type="function">
    <text evidence="1 13">Eukaryotic-type DNA polymerase involved in viral genomic replication. DNA synthesis is protein primed, and acts in a strand displacement replication. Assembles in complex with viral pTP, DBP, host NFIA and host POU2F1/OCT1 on viral origin of replication. The polymerase covalently transfers dCMP onto pTP, thereby initiating complementary strand synthesis.</text>
</comment>
<evidence type="ECO:0000256" key="8">
    <source>
        <dbReference type="ARBA" id="ARBA00022932"/>
    </source>
</evidence>
<dbReference type="InterPro" id="IPR004868">
    <property type="entry name" value="DNA-dir_DNA_pol_B_mt/vir"/>
</dbReference>
<evidence type="ECO:0000256" key="14">
    <source>
        <dbReference type="PIRNR" id="PIRNR000788"/>
    </source>
</evidence>
<evidence type="ECO:0000256" key="10">
    <source>
        <dbReference type="ARBA" id="ARBA00023125"/>
    </source>
</evidence>
<evidence type="ECO:0000256" key="16">
    <source>
        <dbReference type="SAM" id="MobiDB-lite"/>
    </source>
</evidence>
<dbReference type="GO" id="GO:0039693">
    <property type="term" value="P:viral DNA genome replication"/>
    <property type="evidence" value="ECO:0007669"/>
    <property type="project" value="UniProtKB-UniRule"/>
</dbReference>
<evidence type="ECO:0000256" key="13">
    <source>
        <dbReference type="HAMAP-Rule" id="MF_04055"/>
    </source>
</evidence>
<organism evidence="18 19">
    <name type="scientific">Bovine adenovirus C serotype 10</name>
    <name type="common">BAdV-10</name>
    <name type="synonym">Mastadenovirus bos10</name>
    <dbReference type="NCBI Taxonomy" id="39788"/>
    <lineage>
        <taxon>Viruses</taxon>
        <taxon>Varidnaviria</taxon>
        <taxon>Bamfordvirae</taxon>
        <taxon>Preplasmiviricota</taxon>
        <taxon>Polisuviricotina</taxon>
        <taxon>Pharingeaviricetes</taxon>
        <taxon>Rowavirales</taxon>
        <taxon>Adenoviridae</taxon>
        <taxon>Mastadenovirus</taxon>
        <taxon>Mastadenovirus bosdecimum</taxon>
        <taxon>Bovine mastadenovirus C</taxon>
    </lineage>
</organism>
<dbReference type="EC" id="2.7.7.7" evidence="13 14"/>
<dbReference type="InterPro" id="IPR012337">
    <property type="entry name" value="RNaseH-like_sf"/>
</dbReference>
<keyword evidence="8 13" id="KW-0239">DNA-directed DNA polymerase</keyword>
<proteinExistence type="inferred from homology"/>
<dbReference type="PRINTS" id="PR00106">
    <property type="entry name" value="DNAPOLB"/>
</dbReference>
<name>A0A9X9PHK9_ADEBA</name>
<dbReference type="InterPro" id="IPR006172">
    <property type="entry name" value="DNA-dir_DNA_pol_B"/>
</dbReference>
<keyword evidence="9 13" id="KW-1194">Viral DNA replication</keyword>
<dbReference type="PIRSF" id="PIRSF000788">
    <property type="entry name" value="DPol_ADV"/>
    <property type="match status" value="1"/>
</dbReference>
<dbReference type="SUPFAM" id="SSF53098">
    <property type="entry name" value="Ribonuclease H-like"/>
    <property type="match status" value="1"/>
</dbReference>
<organismHost>
    <name type="scientific">Bos taurus</name>
    <name type="common">Bovine</name>
    <dbReference type="NCBI Taxonomy" id="9913"/>
</organismHost>
<comment type="similarity">
    <text evidence="3 13 14 15">Belongs to the DNA polymerase type-B family.</text>
</comment>
<comment type="catalytic activity">
    <reaction evidence="12 13 14 15">
        <text>DNA(n) + a 2'-deoxyribonucleoside 5'-triphosphate = DNA(n+1) + diphosphate</text>
        <dbReference type="Rhea" id="RHEA:22508"/>
        <dbReference type="Rhea" id="RHEA-COMP:17339"/>
        <dbReference type="Rhea" id="RHEA-COMP:17340"/>
        <dbReference type="ChEBI" id="CHEBI:33019"/>
        <dbReference type="ChEBI" id="CHEBI:61560"/>
        <dbReference type="ChEBI" id="CHEBI:173112"/>
        <dbReference type="EC" id="2.7.7.7"/>
    </reaction>
</comment>
<keyword evidence="5 13" id="KW-0808">Transferase</keyword>
<evidence type="ECO:0000256" key="7">
    <source>
        <dbReference type="ARBA" id="ARBA00022705"/>
    </source>
</evidence>
<dbReference type="PANTHER" id="PTHR33568:SF3">
    <property type="entry name" value="DNA-DIRECTED DNA POLYMERASE"/>
    <property type="match status" value="1"/>
</dbReference>
<dbReference type="SMART" id="SM00486">
    <property type="entry name" value="POLBc"/>
    <property type="match status" value="1"/>
</dbReference>
<dbReference type="GO" id="GO:0003677">
    <property type="term" value="F:DNA binding"/>
    <property type="evidence" value="ECO:0007669"/>
    <property type="project" value="UniProtKB-UniRule"/>
</dbReference>
<dbReference type="HAMAP" id="MF_04055">
    <property type="entry name" value="ADV_DPOL"/>
    <property type="match status" value="1"/>
</dbReference>
<dbReference type="GO" id="GO:0000166">
    <property type="term" value="F:nucleotide binding"/>
    <property type="evidence" value="ECO:0007669"/>
    <property type="project" value="UniProtKB-UniRule"/>
</dbReference>
<dbReference type="Pfam" id="PF03175">
    <property type="entry name" value="DNA_pol_B_2"/>
    <property type="match status" value="1"/>
</dbReference>
<feature type="region of interest" description="Disordered" evidence="16">
    <location>
        <begin position="1"/>
        <end position="47"/>
    </location>
</feature>
<evidence type="ECO:0000256" key="3">
    <source>
        <dbReference type="ARBA" id="ARBA00005755"/>
    </source>
</evidence>
<feature type="compositionally biased region" description="Polar residues" evidence="16">
    <location>
        <begin position="1"/>
        <end position="12"/>
    </location>
</feature>
<keyword evidence="6 13" id="KW-0548">Nucleotidyltransferase</keyword>
<comment type="subunit">
    <text evidence="11 13">Heterodimer with the terminal protein; this heterodimer binds to bp 9 to 18 of the genome. Forms a complex with viral pTP, DBP and hosts NFIA and POU2F1/OCT1 for initiation of replication.</text>
</comment>
<dbReference type="InterPro" id="IPR017964">
    <property type="entry name" value="DNA-dir_DNA_pol_B_CS"/>
</dbReference>
<keyword evidence="10 13" id="KW-0238">DNA-binding</keyword>
<evidence type="ECO:0000256" key="11">
    <source>
        <dbReference type="ARBA" id="ARBA00046822"/>
    </source>
</evidence>